<dbReference type="GO" id="GO:0015095">
    <property type="term" value="F:magnesium ion transmembrane transporter activity"/>
    <property type="evidence" value="ECO:0007669"/>
    <property type="project" value="UniProtKB-UniRule"/>
</dbReference>
<evidence type="ECO:0000256" key="4">
    <source>
        <dbReference type="ARBA" id="ARBA00022692"/>
    </source>
</evidence>
<evidence type="ECO:0000256" key="8">
    <source>
        <dbReference type="PROSITE-ProRule" id="PRU00703"/>
    </source>
</evidence>
<comment type="similarity">
    <text evidence="2 9">Belongs to the SLC41A transporter family.</text>
</comment>
<accession>A0A449BEZ6</accession>
<feature type="domain" description="CBS" evidence="10">
    <location>
        <begin position="187"/>
        <end position="248"/>
    </location>
</feature>
<proteinExistence type="inferred from homology"/>
<comment type="subcellular location">
    <subcellularLocation>
        <location evidence="9">Cell membrane</location>
        <topology evidence="9">Multi-pass membrane protein</topology>
    </subcellularLocation>
    <subcellularLocation>
        <location evidence="1">Membrane</location>
        <topology evidence="1">Multi-pass membrane protein</topology>
    </subcellularLocation>
</comment>
<dbReference type="KEGG" id="aaxa:NCTC10138_01411"/>
<dbReference type="InterPro" id="IPR038076">
    <property type="entry name" value="MgtE_N_sf"/>
</dbReference>
<dbReference type="SUPFAM" id="SSF54631">
    <property type="entry name" value="CBS-domain pair"/>
    <property type="match status" value="1"/>
</dbReference>
<evidence type="ECO:0000313" key="11">
    <source>
        <dbReference type="EMBL" id="VEU81021.1"/>
    </source>
</evidence>
<feature type="transmembrane region" description="Helical" evidence="9">
    <location>
        <begin position="270"/>
        <end position="290"/>
    </location>
</feature>
<dbReference type="Proteomes" id="UP000289841">
    <property type="component" value="Chromosome"/>
</dbReference>
<evidence type="ECO:0000256" key="6">
    <source>
        <dbReference type="ARBA" id="ARBA00022989"/>
    </source>
</evidence>
<dbReference type="Pfam" id="PF00571">
    <property type="entry name" value="CBS"/>
    <property type="match status" value="2"/>
</dbReference>
<evidence type="ECO:0000313" key="12">
    <source>
        <dbReference type="Proteomes" id="UP000289841"/>
    </source>
</evidence>
<evidence type="ECO:0000256" key="9">
    <source>
        <dbReference type="RuleBase" id="RU362011"/>
    </source>
</evidence>
<dbReference type="SUPFAM" id="SSF161093">
    <property type="entry name" value="MgtE membrane domain-like"/>
    <property type="match status" value="1"/>
</dbReference>
<dbReference type="AlphaFoldDB" id="A0A449BEZ6"/>
<evidence type="ECO:0000259" key="10">
    <source>
        <dbReference type="PROSITE" id="PS51371"/>
    </source>
</evidence>
<dbReference type="PROSITE" id="PS51371">
    <property type="entry name" value="CBS"/>
    <property type="match status" value="1"/>
</dbReference>
<evidence type="ECO:0000256" key="5">
    <source>
        <dbReference type="ARBA" id="ARBA00022842"/>
    </source>
</evidence>
<keyword evidence="4 9" id="KW-0812">Transmembrane</keyword>
<dbReference type="RefSeq" id="WP_026389938.1">
    <property type="nucleotide sequence ID" value="NZ_LR215048.1"/>
</dbReference>
<dbReference type="SUPFAM" id="SSF158791">
    <property type="entry name" value="MgtE N-terminal domain-like"/>
    <property type="match status" value="1"/>
</dbReference>
<name>A0A449BEZ6_HAPAX</name>
<evidence type="ECO:0000256" key="2">
    <source>
        <dbReference type="ARBA" id="ARBA00009749"/>
    </source>
</evidence>
<feature type="transmembrane region" description="Helical" evidence="9">
    <location>
        <begin position="412"/>
        <end position="437"/>
    </location>
</feature>
<feature type="transmembrane region" description="Helical" evidence="9">
    <location>
        <begin position="372"/>
        <end position="400"/>
    </location>
</feature>
<dbReference type="Gene3D" id="1.10.357.20">
    <property type="entry name" value="SLC41 divalent cation transporters, integral membrane domain"/>
    <property type="match status" value="1"/>
</dbReference>
<dbReference type="InterPro" id="IPR006669">
    <property type="entry name" value="MgtE_transporter"/>
</dbReference>
<gene>
    <name evidence="11" type="primary">mgtE</name>
    <name evidence="11" type="ORF">NCTC10138_01411</name>
</gene>
<reference evidence="11 12" key="1">
    <citation type="submission" date="2019-01" db="EMBL/GenBank/DDBJ databases">
        <authorList>
            <consortium name="Pathogen Informatics"/>
        </authorList>
    </citation>
    <scope>NUCLEOTIDE SEQUENCE [LARGE SCALE GENOMIC DNA]</scope>
    <source>
        <strain evidence="11 12">NCTC10138</strain>
    </source>
</reference>
<keyword evidence="8" id="KW-0129">CBS domain</keyword>
<organism evidence="11 12">
    <name type="scientific">Haploplasma axanthum</name>
    <name type="common">Acholeplasma axanthum</name>
    <dbReference type="NCBI Taxonomy" id="29552"/>
    <lineage>
        <taxon>Bacteria</taxon>
        <taxon>Bacillati</taxon>
        <taxon>Mycoplasmatota</taxon>
        <taxon>Mollicutes</taxon>
        <taxon>Acholeplasmatales</taxon>
        <taxon>Acholeplasmataceae</taxon>
        <taxon>Haploplasma</taxon>
    </lineage>
</organism>
<dbReference type="InterPro" id="IPR046342">
    <property type="entry name" value="CBS_dom_sf"/>
</dbReference>
<evidence type="ECO:0000256" key="3">
    <source>
        <dbReference type="ARBA" id="ARBA00022448"/>
    </source>
</evidence>
<feature type="transmembrane region" description="Helical" evidence="9">
    <location>
        <begin position="344"/>
        <end position="366"/>
    </location>
</feature>
<dbReference type="InterPro" id="IPR006667">
    <property type="entry name" value="SLC41_membr_dom"/>
</dbReference>
<keyword evidence="9" id="KW-0479">Metal-binding</keyword>
<evidence type="ECO:0000256" key="7">
    <source>
        <dbReference type="ARBA" id="ARBA00023136"/>
    </source>
</evidence>
<dbReference type="InterPro" id="IPR000644">
    <property type="entry name" value="CBS_dom"/>
</dbReference>
<dbReference type="PANTHER" id="PTHR43773">
    <property type="entry name" value="MAGNESIUM TRANSPORTER MGTE"/>
    <property type="match status" value="1"/>
</dbReference>
<dbReference type="STRING" id="1278311.GCA_000428705_00103"/>
<dbReference type="Gene3D" id="3.10.580.10">
    <property type="entry name" value="CBS-domain"/>
    <property type="match status" value="1"/>
</dbReference>
<dbReference type="InterPro" id="IPR036739">
    <property type="entry name" value="SLC41_membr_dom_sf"/>
</dbReference>
<dbReference type="GO" id="GO:0046872">
    <property type="term" value="F:metal ion binding"/>
    <property type="evidence" value="ECO:0007669"/>
    <property type="project" value="UniProtKB-KW"/>
</dbReference>
<keyword evidence="5 9" id="KW-0460">Magnesium</keyword>
<dbReference type="GO" id="GO:0005886">
    <property type="term" value="C:plasma membrane"/>
    <property type="evidence" value="ECO:0007669"/>
    <property type="project" value="UniProtKB-SubCell"/>
</dbReference>
<keyword evidence="3 9" id="KW-0813">Transport</keyword>
<dbReference type="InterPro" id="IPR006668">
    <property type="entry name" value="Mg_transptr_MgtE_intracell_dom"/>
</dbReference>
<dbReference type="PANTHER" id="PTHR43773:SF1">
    <property type="entry name" value="MAGNESIUM TRANSPORTER MGTE"/>
    <property type="match status" value="1"/>
</dbReference>
<evidence type="ECO:0000256" key="1">
    <source>
        <dbReference type="ARBA" id="ARBA00004141"/>
    </source>
</evidence>
<dbReference type="Gene3D" id="1.25.60.10">
    <property type="entry name" value="MgtE N-terminal domain-like"/>
    <property type="match status" value="1"/>
</dbReference>
<dbReference type="OrthoDB" id="9790355at2"/>
<comment type="subunit">
    <text evidence="9">Homodimer.</text>
</comment>
<comment type="function">
    <text evidence="9">Acts as a magnesium transporter.</text>
</comment>
<comment type="caution">
    <text evidence="9">Lacks conserved residue(s) required for the propagation of feature annotation.</text>
</comment>
<keyword evidence="12" id="KW-1185">Reference proteome</keyword>
<dbReference type="NCBIfam" id="TIGR00400">
    <property type="entry name" value="mgtE"/>
    <property type="match status" value="1"/>
</dbReference>
<keyword evidence="9" id="KW-1003">Cell membrane</keyword>
<keyword evidence="6 9" id="KW-1133">Transmembrane helix</keyword>
<dbReference type="EMBL" id="LR215048">
    <property type="protein sequence ID" value="VEU81021.1"/>
    <property type="molecule type" value="Genomic_DNA"/>
</dbReference>
<dbReference type="CDD" id="cd04606">
    <property type="entry name" value="CBS_pair_Mg_transporter"/>
    <property type="match status" value="1"/>
</dbReference>
<dbReference type="SMART" id="SM00924">
    <property type="entry name" value="MgtE_N"/>
    <property type="match status" value="1"/>
</dbReference>
<dbReference type="Pfam" id="PF01769">
    <property type="entry name" value="MgtE"/>
    <property type="match status" value="1"/>
</dbReference>
<sequence length="438" mass="48662">MEIREYIDNKQFKKAYNEFIKLHPHDQSEVLNELDFIDQVRLLNYLKDSELSEVLSYLDPEDGAKLITELDISRQKNIFDQMEIDDAVDILDELDSEDQSAILDVLDEKAEYQKLLNYEDDEAGALMTFEFVEIKSQIDVKDAMKMLIAKAPDVESISTLFLVNENKKYLGTVKLNELIKAKSPLIVDTLLIQAPSVKDKDDIDLVIHQMREYGLYEIAVCNDEDILIGIITLDDAIEAYEEEAIEDFAKLAAINDTEEKSIIKTALHRLPWLVILLLATIPIALASSMFEEVILSVSILSLFQPLILDASGDVATQTLAVTLRKLNQSDGATFTDGKKEILTGVINGLILGLTSAIITYFLAVILKMDEPIMVSLVVGIALLLSVIIGPILGFLIPVVLNKFKIDPAVASGPFITTLVDILSLIIFFGLATLLLGVA</sequence>
<protein>
    <recommendedName>
        <fullName evidence="9">Magnesium transporter MgtE</fullName>
    </recommendedName>
</protein>
<dbReference type="Pfam" id="PF03448">
    <property type="entry name" value="MgtE_N"/>
    <property type="match status" value="1"/>
</dbReference>
<keyword evidence="7 9" id="KW-0472">Membrane</keyword>